<evidence type="ECO:0000313" key="2">
    <source>
        <dbReference type="EMBL" id="MBP2367540.1"/>
    </source>
</evidence>
<dbReference type="EMBL" id="JAGINU010000001">
    <property type="protein sequence ID" value="MBP2367540.1"/>
    <property type="molecule type" value="Genomic_DNA"/>
</dbReference>
<feature type="compositionally biased region" description="Polar residues" evidence="1">
    <location>
        <begin position="103"/>
        <end position="118"/>
    </location>
</feature>
<comment type="caution">
    <text evidence="2">The sequence shown here is derived from an EMBL/GenBank/DDBJ whole genome shotgun (WGS) entry which is preliminary data.</text>
</comment>
<name>A0ABS4VUF5_9PSEU</name>
<feature type="compositionally biased region" description="Low complexity" evidence="1">
    <location>
        <begin position="44"/>
        <end position="78"/>
    </location>
</feature>
<feature type="region of interest" description="Disordered" evidence="1">
    <location>
        <begin position="44"/>
        <end position="125"/>
    </location>
</feature>
<accession>A0ABS4VUF5</accession>
<feature type="region of interest" description="Disordered" evidence="1">
    <location>
        <begin position="234"/>
        <end position="280"/>
    </location>
</feature>
<evidence type="ECO:0000313" key="3">
    <source>
        <dbReference type="Proteomes" id="UP001519295"/>
    </source>
</evidence>
<feature type="compositionally biased region" description="Low complexity" evidence="1">
    <location>
        <begin position="18"/>
        <end position="28"/>
    </location>
</feature>
<reference evidence="2 3" key="1">
    <citation type="submission" date="2021-03" db="EMBL/GenBank/DDBJ databases">
        <title>Sequencing the genomes of 1000 actinobacteria strains.</title>
        <authorList>
            <person name="Klenk H.-P."/>
        </authorList>
    </citation>
    <scope>NUCLEOTIDE SEQUENCE [LARGE SCALE GENOMIC DNA]</scope>
    <source>
        <strain evidence="2 3">DSM 45256</strain>
    </source>
</reference>
<keyword evidence="3" id="KW-1185">Reference proteome</keyword>
<proteinExistence type="predicted"/>
<feature type="compositionally biased region" description="Pro residues" evidence="1">
    <location>
        <begin position="253"/>
        <end position="262"/>
    </location>
</feature>
<organism evidence="2 3">
    <name type="scientific">Pseudonocardia parietis</name>
    <dbReference type="NCBI Taxonomy" id="570936"/>
    <lineage>
        <taxon>Bacteria</taxon>
        <taxon>Bacillati</taxon>
        <taxon>Actinomycetota</taxon>
        <taxon>Actinomycetes</taxon>
        <taxon>Pseudonocardiales</taxon>
        <taxon>Pseudonocardiaceae</taxon>
        <taxon>Pseudonocardia</taxon>
    </lineage>
</organism>
<dbReference type="Proteomes" id="UP001519295">
    <property type="component" value="Unassembled WGS sequence"/>
</dbReference>
<feature type="region of interest" description="Disordered" evidence="1">
    <location>
        <begin position="1"/>
        <end position="28"/>
    </location>
</feature>
<evidence type="ECO:0000256" key="1">
    <source>
        <dbReference type="SAM" id="MobiDB-lite"/>
    </source>
</evidence>
<protein>
    <submittedName>
        <fullName evidence="2">Uncharacterized protein</fullName>
    </submittedName>
</protein>
<sequence length="280" mass="30497">MPEASPTSSEPRHGGPVDGALPAGAGAPGVDGLVVVTTRMRGSWPWPSRWSRSASQRCKPRWRTSGSSSRWSSHPSRGYAGGRPWRRRRTASRPGNTWAPWESNPQPAETRSTTSGNARCSPLPLGRCTDSLPRIPRATVHRRLLALMPGGEPDPLRLRVPSRRSVARPTVRASVRYALREVDGMARCRHPGDLPARRGHDHLIRRRTNAVGPCHPVPGHTPLRWAPLHAPLGFDAGEALHRPGRQHRAAPSRPQPGPPRPAQPGGDPCLGLQNGLMPTR</sequence>
<gene>
    <name evidence="2" type="ORF">JOF36_003236</name>
</gene>